<dbReference type="Proteomes" id="UP000199308">
    <property type="component" value="Unassembled WGS sequence"/>
</dbReference>
<proteinExistence type="predicted"/>
<keyword evidence="3" id="KW-1185">Reference proteome</keyword>
<dbReference type="AlphaFoldDB" id="A0A1I0AHD3"/>
<reference evidence="2 3" key="1">
    <citation type="submission" date="2016-10" db="EMBL/GenBank/DDBJ databases">
        <authorList>
            <person name="de Groot N.N."/>
        </authorList>
    </citation>
    <scope>NUCLEOTIDE SEQUENCE [LARGE SCALE GENOMIC DNA]</scope>
    <source>
        <strain evidence="2 3">DSM 19706</strain>
    </source>
</reference>
<name>A0A1I0AHD3_THASX</name>
<protein>
    <submittedName>
        <fullName evidence="2">Uncharacterized protein</fullName>
    </submittedName>
</protein>
<gene>
    <name evidence="2" type="ORF">SAMN05660429_00708</name>
</gene>
<feature type="transmembrane region" description="Helical" evidence="1">
    <location>
        <begin position="81"/>
        <end position="99"/>
    </location>
</feature>
<evidence type="ECO:0000313" key="3">
    <source>
        <dbReference type="Proteomes" id="UP000199308"/>
    </source>
</evidence>
<dbReference type="EMBL" id="FOHK01000003">
    <property type="protein sequence ID" value="SES93709.1"/>
    <property type="molecule type" value="Genomic_DNA"/>
</dbReference>
<dbReference type="STRING" id="349064.SAMN05660429_00708"/>
<accession>A0A1I0AHD3</accession>
<organism evidence="2 3">
    <name type="scientific">Thalassotalea agarivorans</name>
    <name type="common">Thalassomonas agarivorans</name>
    <dbReference type="NCBI Taxonomy" id="349064"/>
    <lineage>
        <taxon>Bacteria</taxon>
        <taxon>Pseudomonadati</taxon>
        <taxon>Pseudomonadota</taxon>
        <taxon>Gammaproteobacteria</taxon>
        <taxon>Alteromonadales</taxon>
        <taxon>Colwelliaceae</taxon>
        <taxon>Thalassotalea</taxon>
    </lineage>
</organism>
<evidence type="ECO:0000313" key="2">
    <source>
        <dbReference type="EMBL" id="SES93709.1"/>
    </source>
</evidence>
<keyword evidence="1" id="KW-1133">Transmembrane helix</keyword>
<dbReference type="RefSeq" id="WP_093327737.1">
    <property type="nucleotide sequence ID" value="NZ_AP027363.1"/>
</dbReference>
<keyword evidence="1" id="KW-0472">Membrane</keyword>
<evidence type="ECO:0000256" key="1">
    <source>
        <dbReference type="SAM" id="Phobius"/>
    </source>
</evidence>
<keyword evidence="1" id="KW-0812">Transmembrane</keyword>
<feature type="transmembrane region" description="Helical" evidence="1">
    <location>
        <begin position="6"/>
        <end position="26"/>
    </location>
</feature>
<sequence>MLVVTVIASIWFLLLLFLCFSQLQYLKSFKAEEPKLWQEAVGNGTGKFPIVYFSAKANGLLKQTNNQQLKALSSKQQRAKYLFTGYVLLVIVLSTVYFYA</sequence>